<feature type="compositionally biased region" description="Low complexity" evidence="1">
    <location>
        <begin position="12"/>
        <end position="32"/>
    </location>
</feature>
<feature type="region of interest" description="Disordered" evidence="1">
    <location>
        <begin position="251"/>
        <end position="341"/>
    </location>
</feature>
<feature type="compositionally biased region" description="Polar residues" evidence="1">
    <location>
        <begin position="482"/>
        <end position="494"/>
    </location>
</feature>
<feature type="compositionally biased region" description="Polar residues" evidence="1">
    <location>
        <begin position="258"/>
        <end position="274"/>
    </location>
</feature>
<dbReference type="EMBL" id="KV453871">
    <property type="protein sequence ID" value="ODV82899.1"/>
    <property type="molecule type" value="Genomic_DNA"/>
</dbReference>
<accession>A0A1E4STR8</accession>
<dbReference type="Proteomes" id="UP000094801">
    <property type="component" value="Unassembled WGS sequence"/>
</dbReference>
<dbReference type="STRING" id="983967.A0A1E4STR8"/>
<evidence type="ECO:0000313" key="2">
    <source>
        <dbReference type="EMBL" id="ODV82899.1"/>
    </source>
</evidence>
<feature type="region of interest" description="Disordered" evidence="1">
    <location>
        <begin position="1"/>
        <end position="32"/>
    </location>
</feature>
<evidence type="ECO:0008006" key="4">
    <source>
        <dbReference type="Google" id="ProtNLM"/>
    </source>
</evidence>
<feature type="non-terminal residue" evidence="2">
    <location>
        <position position="612"/>
    </location>
</feature>
<name>A0A1E4STR8_9ASCO</name>
<sequence length="612" mass="67275">GFDWLSIPGIDNSNNGTNNNSHSTTATSSLNASGVPYHIPAVRFDIASQNPQEPLESQHTSQITQTTSQQDQFNNIFDKLKISNPERMSQSDDNISIRYQQEQKANHTTGSSLLSSSYGNPVDLPTRASSTDTLINPEESNVSLSLTINDLSKQEAKTYLRWYNNILARKNGEKTITLEDVFRFLCNFKISDAIRERIKDIFKRAFNLNIGQFFALLRLLAHAIEGKSLTKTLIRVQAAIPKPVSIMSRKRLKDDVDSNATSEEASINENSNGKPQHPLDLDSFTQFLLTGERPSESPKKKSRSGKKVKFSDEVTIEPSPIEPTSSASSTDNLITNNGSSALDLSLPMDQLLSRTKSQNTGNSNSNSFITSRTDENEEEELKDMQESMNHFQNVTIDSVSLHGTPANVPGMMFNNNNMDMQLSPGVLSPMMTGNEQQPPTVQPLAPNLTGSVSKSMRENHYFTMLGRERASSSPIPFLHNPRVSSPLSRQDTSSVDNANQFLQAALNDTPAISLQQPQNSNGITKSLPPPPPPPSRSRAGTSPSFLRPPAPPPPRSRKNSSPPALENVHTGGNTIQNHSRPVSPSLPPKPLLTNSQRQHYISPDILTPSYTG</sequence>
<feature type="region of interest" description="Disordered" evidence="1">
    <location>
        <begin position="471"/>
        <end position="494"/>
    </location>
</feature>
<dbReference type="AlphaFoldDB" id="A0A1E4STR8"/>
<proteinExistence type="predicted"/>
<feature type="non-terminal residue" evidence="2">
    <location>
        <position position="1"/>
    </location>
</feature>
<feature type="compositionally biased region" description="Polar residues" evidence="1">
    <location>
        <begin position="513"/>
        <end position="524"/>
    </location>
</feature>
<evidence type="ECO:0000256" key="1">
    <source>
        <dbReference type="SAM" id="MobiDB-lite"/>
    </source>
</evidence>
<keyword evidence="3" id="KW-1185">Reference proteome</keyword>
<gene>
    <name evidence="2" type="ORF">CANARDRAFT_180422</name>
</gene>
<feature type="region of interest" description="Disordered" evidence="1">
    <location>
        <begin position="354"/>
        <end position="384"/>
    </location>
</feature>
<organism evidence="2 3">
    <name type="scientific">[Candida] arabinofermentans NRRL YB-2248</name>
    <dbReference type="NCBI Taxonomy" id="983967"/>
    <lineage>
        <taxon>Eukaryota</taxon>
        <taxon>Fungi</taxon>
        <taxon>Dikarya</taxon>
        <taxon>Ascomycota</taxon>
        <taxon>Saccharomycotina</taxon>
        <taxon>Pichiomycetes</taxon>
        <taxon>Pichiales</taxon>
        <taxon>Pichiaceae</taxon>
        <taxon>Ogataea</taxon>
        <taxon>Ogataea/Candida clade</taxon>
    </lineage>
</organism>
<feature type="region of interest" description="Disordered" evidence="1">
    <location>
        <begin position="513"/>
        <end position="612"/>
    </location>
</feature>
<feature type="compositionally biased region" description="Polar residues" evidence="1">
    <location>
        <begin position="322"/>
        <end position="341"/>
    </location>
</feature>
<feature type="compositionally biased region" description="Polar residues" evidence="1">
    <location>
        <begin position="354"/>
        <end position="371"/>
    </location>
</feature>
<dbReference type="OrthoDB" id="2553626at2759"/>
<protein>
    <recommendedName>
        <fullName evidence="4">EH domain-containing protein</fullName>
    </recommendedName>
</protein>
<evidence type="ECO:0000313" key="3">
    <source>
        <dbReference type="Proteomes" id="UP000094801"/>
    </source>
</evidence>
<reference evidence="3" key="1">
    <citation type="submission" date="2016-04" db="EMBL/GenBank/DDBJ databases">
        <title>Comparative genomics of biotechnologically important yeasts.</title>
        <authorList>
            <consortium name="DOE Joint Genome Institute"/>
            <person name="Riley R."/>
            <person name="Haridas S."/>
            <person name="Wolfe K.H."/>
            <person name="Lopes M.R."/>
            <person name="Hittinger C.T."/>
            <person name="Goker M."/>
            <person name="Salamov A."/>
            <person name="Wisecaver J."/>
            <person name="Long T.M."/>
            <person name="Aerts A.L."/>
            <person name="Barry K."/>
            <person name="Choi C."/>
            <person name="Clum A."/>
            <person name="Coughlan A.Y."/>
            <person name="Deshpande S."/>
            <person name="Douglass A.P."/>
            <person name="Hanson S.J."/>
            <person name="Klenk H.-P."/>
            <person name="Labutti K."/>
            <person name="Lapidus A."/>
            <person name="Lindquist E."/>
            <person name="Lipzen A."/>
            <person name="Meier-Kolthoff J.P."/>
            <person name="Ohm R.A."/>
            <person name="Otillar R.P."/>
            <person name="Pangilinan J."/>
            <person name="Peng Y."/>
            <person name="Rokas A."/>
            <person name="Rosa C.A."/>
            <person name="Scheuner C."/>
            <person name="Sibirny A.A."/>
            <person name="Slot J.C."/>
            <person name="Stielow J.B."/>
            <person name="Sun H."/>
            <person name="Kurtzman C.P."/>
            <person name="Blackwell M."/>
            <person name="Grigoriev I.V."/>
            <person name="Jeffries T.W."/>
        </authorList>
    </citation>
    <scope>NUCLEOTIDE SEQUENCE [LARGE SCALE GENOMIC DNA]</scope>
    <source>
        <strain evidence="3">NRRL YB-2248</strain>
    </source>
</reference>